<dbReference type="EMBL" id="BPLR01013493">
    <property type="protein sequence ID" value="GIY61612.1"/>
    <property type="molecule type" value="Genomic_DNA"/>
</dbReference>
<organism evidence="2 3">
    <name type="scientific">Caerostris extrusa</name>
    <name type="common">Bark spider</name>
    <name type="synonym">Caerostris bankana</name>
    <dbReference type="NCBI Taxonomy" id="172846"/>
    <lineage>
        <taxon>Eukaryota</taxon>
        <taxon>Metazoa</taxon>
        <taxon>Ecdysozoa</taxon>
        <taxon>Arthropoda</taxon>
        <taxon>Chelicerata</taxon>
        <taxon>Arachnida</taxon>
        <taxon>Araneae</taxon>
        <taxon>Araneomorphae</taxon>
        <taxon>Entelegynae</taxon>
        <taxon>Araneoidea</taxon>
        <taxon>Araneidae</taxon>
        <taxon>Caerostris</taxon>
    </lineage>
</organism>
<keyword evidence="3" id="KW-1185">Reference proteome</keyword>
<feature type="region of interest" description="Disordered" evidence="1">
    <location>
        <begin position="1"/>
        <end position="56"/>
    </location>
</feature>
<accession>A0AAV4UUA0</accession>
<dbReference type="Proteomes" id="UP001054945">
    <property type="component" value="Unassembled WGS sequence"/>
</dbReference>
<feature type="region of interest" description="Disordered" evidence="1">
    <location>
        <begin position="82"/>
        <end position="103"/>
    </location>
</feature>
<proteinExistence type="predicted"/>
<evidence type="ECO:0000313" key="2">
    <source>
        <dbReference type="EMBL" id="GIY61612.1"/>
    </source>
</evidence>
<name>A0AAV4UUA0_CAEEX</name>
<comment type="caution">
    <text evidence="2">The sequence shown here is derived from an EMBL/GenBank/DDBJ whole genome shotgun (WGS) entry which is preliminary data.</text>
</comment>
<gene>
    <name evidence="2" type="ORF">CEXT_735191</name>
</gene>
<evidence type="ECO:0000313" key="3">
    <source>
        <dbReference type="Proteomes" id="UP001054945"/>
    </source>
</evidence>
<sequence length="133" mass="14805">MFQNVKKYLSKSHSPRQQPLLGQQKKPNLDEKRKEKKKKKKKNCCEKKKKKEKSEPGHIYEVAQCVAAELCLETRSIRRGTAANGGARAGHASPMSRDPGGVFDRKQQNLIINSGASGDFSVAVIVTWNAGRN</sequence>
<dbReference type="AlphaFoldDB" id="A0AAV4UUA0"/>
<protein>
    <submittedName>
        <fullName evidence="2">Uncharacterized protein</fullName>
    </submittedName>
</protein>
<reference evidence="2 3" key="1">
    <citation type="submission" date="2021-06" db="EMBL/GenBank/DDBJ databases">
        <title>Caerostris extrusa draft genome.</title>
        <authorList>
            <person name="Kono N."/>
            <person name="Arakawa K."/>
        </authorList>
    </citation>
    <scope>NUCLEOTIDE SEQUENCE [LARGE SCALE GENOMIC DNA]</scope>
</reference>
<feature type="compositionally biased region" description="Basic residues" evidence="1">
    <location>
        <begin position="34"/>
        <end position="51"/>
    </location>
</feature>
<evidence type="ECO:0000256" key="1">
    <source>
        <dbReference type="SAM" id="MobiDB-lite"/>
    </source>
</evidence>